<sequence>DKDKVKDKGTPELSRKRRRGIEDMDQLIIMALALAAIITGGWALLRHR</sequence>
<feature type="non-terminal residue" evidence="2">
    <location>
        <position position="1"/>
    </location>
</feature>
<evidence type="ECO:0000256" key="1">
    <source>
        <dbReference type="SAM" id="Phobius"/>
    </source>
</evidence>
<feature type="transmembrane region" description="Helical" evidence="1">
    <location>
        <begin position="27"/>
        <end position="45"/>
    </location>
</feature>
<reference evidence="2" key="1">
    <citation type="journal article" date="2015" name="Nature">
        <title>Complex archaea that bridge the gap between prokaryotes and eukaryotes.</title>
        <authorList>
            <person name="Spang A."/>
            <person name="Saw J.H."/>
            <person name="Jorgensen S.L."/>
            <person name="Zaremba-Niedzwiedzka K."/>
            <person name="Martijn J."/>
            <person name="Lind A.E."/>
            <person name="van Eijk R."/>
            <person name="Schleper C."/>
            <person name="Guy L."/>
            <person name="Ettema T.J."/>
        </authorList>
    </citation>
    <scope>NUCLEOTIDE SEQUENCE</scope>
</reference>
<name>A0A0F9P1G1_9ZZZZ</name>
<keyword evidence="1" id="KW-0812">Transmembrane</keyword>
<gene>
    <name evidence="2" type="ORF">LCGC14_1193490</name>
</gene>
<keyword evidence="1" id="KW-1133">Transmembrane helix</keyword>
<proteinExistence type="predicted"/>
<organism evidence="2">
    <name type="scientific">marine sediment metagenome</name>
    <dbReference type="NCBI Taxonomy" id="412755"/>
    <lineage>
        <taxon>unclassified sequences</taxon>
        <taxon>metagenomes</taxon>
        <taxon>ecological metagenomes</taxon>
    </lineage>
</organism>
<dbReference type="EMBL" id="LAZR01006076">
    <property type="protein sequence ID" value="KKM94920.1"/>
    <property type="molecule type" value="Genomic_DNA"/>
</dbReference>
<comment type="caution">
    <text evidence="2">The sequence shown here is derived from an EMBL/GenBank/DDBJ whole genome shotgun (WGS) entry which is preliminary data.</text>
</comment>
<keyword evidence="1" id="KW-0472">Membrane</keyword>
<evidence type="ECO:0000313" key="2">
    <source>
        <dbReference type="EMBL" id="KKM94920.1"/>
    </source>
</evidence>
<dbReference type="AlphaFoldDB" id="A0A0F9P1G1"/>
<accession>A0A0F9P1G1</accession>
<protein>
    <submittedName>
        <fullName evidence="2">Uncharacterized protein</fullName>
    </submittedName>
</protein>